<evidence type="ECO:0000256" key="7">
    <source>
        <dbReference type="ARBA" id="ARBA00022679"/>
    </source>
</evidence>
<dbReference type="InterPro" id="IPR000182">
    <property type="entry name" value="GNAT_dom"/>
</dbReference>
<keyword evidence="15" id="KW-1185">Reference proteome</keyword>
<dbReference type="GO" id="GO:0005737">
    <property type="term" value="C:cytoplasm"/>
    <property type="evidence" value="ECO:0007669"/>
    <property type="project" value="UniProtKB-SubCell"/>
</dbReference>
<evidence type="ECO:0000256" key="9">
    <source>
        <dbReference type="ARBA" id="ARBA00023315"/>
    </source>
</evidence>
<evidence type="ECO:0000256" key="12">
    <source>
        <dbReference type="SAM" id="MobiDB-lite"/>
    </source>
</evidence>
<keyword evidence="7" id="KW-0808">Transferase</keyword>
<evidence type="ECO:0000256" key="4">
    <source>
        <dbReference type="ARBA" id="ARBA00012950"/>
    </source>
</evidence>
<dbReference type="Pfam" id="PF00583">
    <property type="entry name" value="Acetyltransf_1"/>
    <property type="match status" value="1"/>
</dbReference>
<evidence type="ECO:0000256" key="8">
    <source>
        <dbReference type="ARBA" id="ARBA00023242"/>
    </source>
</evidence>
<dbReference type="AlphaFoldDB" id="A0AAE0U5D6"/>
<feature type="region of interest" description="Disordered" evidence="12">
    <location>
        <begin position="1"/>
        <end position="21"/>
    </location>
</feature>
<evidence type="ECO:0000256" key="1">
    <source>
        <dbReference type="ARBA" id="ARBA00004123"/>
    </source>
</evidence>
<reference evidence="14" key="1">
    <citation type="journal article" date="2023" name="Mol. Phylogenet. Evol.">
        <title>Genome-scale phylogeny and comparative genomics of the fungal order Sordariales.</title>
        <authorList>
            <person name="Hensen N."/>
            <person name="Bonometti L."/>
            <person name="Westerberg I."/>
            <person name="Brannstrom I.O."/>
            <person name="Guillou S."/>
            <person name="Cros-Aarteil S."/>
            <person name="Calhoun S."/>
            <person name="Haridas S."/>
            <person name="Kuo A."/>
            <person name="Mondo S."/>
            <person name="Pangilinan J."/>
            <person name="Riley R."/>
            <person name="LaButti K."/>
            <person name="Andreopoulos B."/>
            <person name="Lipzen A."/>
            <person name="Chen C."/>
            <person name="Yan M."/>
            <person name="Daum C."/>
            <person name="Ng V."/>
            <person name="Clum A."/>
            <person name="Steindorff A."/>
            <person name="Ohm R.A."/>
            <person name="Martin F."/>
            <person name="Silar P."/>
            <person name="Natvig D.O."/>
            <person name="Lalanne C."/>
            <person name="Gautier V."/>
            <person name="Ament-Velasquez S.L."/>
            <person name="Kruys A."/>
            <person name="Hutchinson M.I."/>
            <person name="Powell A.J."/>
            <person name="Barry K."/>
            <person name="Miller A.N."/>
            <person name="Grigoriev I.V."/>
            <person name="Debuchy R."/>
            <person name="Gladieux P."/>
            <person name="Hiltunen Thoren M."/>
            <person name="Johannesson H."/>
        </authorList>
    </citation>
    <scope>NUCLEOTIDE SEQUENCE</scope>
    <source>
        <strain evidence="14">FGSC 1904</strain>
    </source>
</reference>
<comment type="catalytic activity">
    <reaction evidence="11">
        <text>N-terminal L-seryl-[histone H4] + acetyl-CoA = N-terminal N(alpha)-acetyl-L-seryl-[histone H4] + CoA + H(+)</text>
        <dbReference type="Rhea" id="RHEA:50596"/>
        <dbReference type="Rhea" id="RHEA-COMP:12740"/>
        <dbReference type="Rhea" id="RHEA-COMP:12743"/>
        <dbReference type="ChEBI" id="CHEBI:15378"/>
        <dbReference type="ChEBI" id="CHEBI:57287"/>
        <dbReference type="ChEBI" id="CHEBI:57288"/>
        <dbReference type="ChEBI" id="CHEBI:64738"/>
        <dbReference type="ChEBI" id="CHEBI:83690"/>
        <dbReference type="EC" id="2.3.1.257"/>
    </reaction>
</comment>
<keyword evidence="6" id="KW-0963">Cytoplasm</keyword>
<dbReference type="GO" id="GO:1990189">
    <property type="term" value="F:protein N-terminal-serine acetyltransferase activity"/>
    <property type="evidence" value="ECO:0007669"/>
    <property type="project" value="UniProtKB-EC"/>
</dbReference>
<dbReference type="PROSITE" id="PS51186">
    <property type="entry name" value="GNAT"/>
    <property type="match status" value="1"/>
</dbReference>
<dbReference type="GO" id="GO:0005634">
    <property type="term" value="C:nucleus"/>
    <property type="evidence" value="ECO:0007669"/>
    <property type="project" value="UniProtKB-SubCell"/>
</dbReference>
<comment type="caution">
    <text evidence="14">The sequence shown here is derived from an EMBL/GenBank/DDBJ whole genome shotgun (WGS) entry which is preliminary data.</text>
</comment>
<accession>A0AAE0U5D6</accession>
<name>A0AAE0U5D6_SORBR</name>
<feature type="compositionally biased region" description="Basic and acidic residues" evidence="12">
    <location>
        <begin position="250"/>
        <end position="315"/>
    </location>
</feature>
<evidence type="ECO:0000256" key="11">
    <source>
        <dbReference type="ARBA" id="ARBA00049524"/>
    </source>
</evidence>
<feature type="region of interest" description="Disordered" evidence="12">
    <location>
        <begin position="239"/>
        <end position="315"/>
    </location>
</feature>
<dbReference type="PANTHER" id="PTHR20531">
    <property type="entry name" value="N-ALPHA-ACETYLTRANSFERASE 40"/>
    <property type="match status" value="1"/>
</dbReference>
<proteinExistence type="inferred from homology"/>
<feature type="region of interest" description="Disordered" evidence="12">
    <location>
        <begin position="35"/>
        <end position="64"/>
    </location>
</feature>
<evidence type="ECO:0000256" key="6">
    <source>
        <dbReference type="ARBA" id="ARBA00022490"/>
    </source>
</evidence>
<dbReference type="GO" id="GO:0010485">
    <property type="term" value="F:histone H4 acetyltransferase activity"/>
    <property type="evidence" value="ECO:0007669"/>
    <property type="project" value="InterPro"/>
</dbReference>
<sequence>MAPKRQRAPTSPIERANRKTDEQFISDYLQPFISSKLLHSPPSSSPTQQPPPPVPKPWTTEWTHPKTSHKYSISLVSSGKLSPEELKACFDLVKETSYDDYQNSKSKWQPRKKMEEMKSPELRYILVKDTSTESGSIRAFTSLMPTYEEGQPVVYCYEIHLKPELQGSGLGSLLVGFHVIVAANLPPITKVMLTCFLSNKRALGFYKKHGFEKDGISPGPRKFRSGKVVMPDYAIMSRPVTRSAPGSEENAFKEQPSETKPEKKEASENKPSQEEPSGEKPSQEIPTEKASKEKSNEDSPSDEKPPEHKRCSQPR</sequence>
<evidence type="ECO:0000259" key="13">
    <source>
        <dbReference type="PROSITE" id="PS51186"/>
    </source>
</evidence>
<feature type="compositionally biased region" description="Low complexity" evidence="12">
    <location>
        <begin position="35"/>
        <end position="47"/>
    </location>
</feature>
<dbReference type="GO" id="GO:0043998">
    <property type="term" value="F:histone H2A acetyltransferase activity"/>
    <property type="evidence" value="ECO:0007669"/>
    <property type="project" value="InterPro"/>
</dbReference>
<dbReference type="EMBL" id="JAUTDP010000013">
    <property type="protein sequence ID" value="KAK3391492.1"/>
    <property type="molecule type" value="Genomic_DNA"/>
</dbReference>
<evidence type="ECO:0000256" key="2">
    <source>
        <dbReference type="ARBA" id="ARBA00004496"/>
    </source>
</evidence>
<keyword evidence="8" id="KW-0539">Nucleus</keyword>
<keyword evidence="9" id="KW-0012">Acyltransferase</keyword>
<gene>
    <name evidence="14" type="ORF">B0T20DRAFT_456670</name>
</gene>
<organism evidence="14 15">
    <name type="scientific">Sordaria brevicollis</name>
    <dbReference type="NCBI Taxonomy" id="83679"/>
    <lineage>
        <taxon>Eukaryota</taxon>
        <taxon>Fungi</taxon>
        <taxon>Dikarya</taxon>
        <taxon>Ascomycota</taxon>
        <taxon>Pezizomycotina</taxon>
        <taxon>Sordariomycetes</taxon>
        <taxon>Sordariomycetidae</taxon>
        <taxon>Sordariales</taxon>
        <taxon>Sordariaceae</taxon>
        <taxon>Sordaria</taxon>
    </lineage>
</organism>
<dbReference type="Proteomes" id="UP001281003">
    <property type="component" value="Unassembled WGS sequence"/>
</dbReference>
<protein>
    <recommendedName>
        <fullName evidence="5">N-alpha-acetyltransferase 40</fullName>
        <ecNumber evidence="4">2.3.1.257</ecNumber>
    </recommendedName>
</protein>
<reference evidence="14" key="2">
    <citation type="submission" date="2023-07" db="EMBL/GenBank/DDBJ databases">
        <authorList>
            <consortium name="Lawrence Berkeley National Laboratory"/>
            <person name="Haridas S."/>
            <person name="Hensen N."/>
            <person name="Bonometti L."/>
            <person name="Westerberg I."/>
            <person name="Brannstrom I.O."/>
            <person name="Guillou S."/>
            <person name="Cros-Aarteil S."/>
            <person name="Calhoun S."/>
            <person name="Kuo A."/>
            <person name="Mondo S."/>
            <person name="Pangilinan J."/>
            <person name="Riley R."/>
            <person name="LaButti K."/>
            <person name="Andreopoulos B."/>
            <person name="Lipzen A."/>
            <person name="Chen C."/>
            <person name="Yanf M."/>
            <person name="Daum C."/>
            <person name="Ng V."/>
            <person name="Clum A."/>
            <person name="Steindorff A."/>
            <person name="Ohm R."/>
            <person name="Martin F."/>
            <person name="Silar P."/>
            <person name="Natvig D."/>
            <person name="Lalanne C."/>
            <person name="Gautier V."/>
            <person name="Ament-velasquez S.L."/>
            <person name="Kruys A."/>
            <person name="Hutchinson M.I."/>
            <person name="Powell A.J."/>
            <person name="Barry K."/>
            <person name="Miller A.N."/>
            <person name="Grigoriev I.V."/>
            <person name="Debuchy R."/>
            <person name="Gladieux P."/>
            <person name="Thoren M.H."/>
            <person name="Johannesson H."/>
        </authorList>
    </citation>
    <scope>NUCLEOTIDE SEQUENCE</scope>
    <source>
        <strain evidence="14">FGSC 1904</strain>
    </source>
</reference>
<evidence type="ECO:0000313" key="15">
    <source>
        <dbReference type="Proteomes" id="UP001281003"/>
    </source>
</evidence>
<comment type="similarity">
    <text evidence="3">Belongs to the acetyltransferase family. NAA40 subfamily.</text>
</comment>
<comment type="catalytic activity">
    <reaction evidence="10">
        <text>N-terminal L-seryl-[histone H2A] + acetyl-CoA = N-terminal N(alpha)-acetyl-L-seryl-[histone H2A] + CoA + H(+)</text>
        <dbReference type="Rhea" id="RHEA:50600"/>
        <dbReference type="Rhea" id="RHEA-COMP:12742"/>
        <dbReference type="Rhea" id="RHEA-COMP:12744"/>
        <dbReference type="ChEBI" id="CHEBI:15378"/>
        <dbReference type="ChEBI" id="CHEBI:57287"/>
        <dbReference type="ChEBI" id="CHEBI:57288"/>
        <dbReference type="ChEBI" id="CHEBI:64738"/>
        <dbReference type="ChEBI" id="CHEBI:83690"/>
        <dbReference type="EC" id="2.3.1.257"/>
    </reaction>
</comment>
<dbReference type="EC" id="2.3.1.257" evidence="4"/>
<feature type="domain" description="N-acetyltransferase" evidence="13">
    <location>
        <begin position="76"/>
        <end position="235"/>
    </location>
</feature>
<dbReference type="Gene3D" id="3.40.630.30">
    <property type="match status" value="1"/>
</dbReference>
<dbReference type="SUPFAM" id="SSF55729">
    <property type="entry name" value="Acyl-CoA N-acyltransferases (Nat)"/>
    <property type="match status" value="1"/>
</dbReference>
<comment type="subcellular location">
    <subcellularLocation>
        <location evidence="2">Cytoplasm</location>
    </subcellularLocation>
    <subcellularLocation>
        <location evidence="1">Nucleus</location>
    </subcellularLocation>
</comment>
<evidence type="ECO:0000256" key="3">
    <source>
        <dbReference type="ARBA" id="ARBA00008870"/>
    </source>
</evidence>
<dbReference type="PANTHER" id="PTHR20531:SF1">
    <property type="entry name" value="N-ALPHA-ACETYLTRANSFERASE 40"/>
    <property type="match status" value="1"/>
</dbReference>
<evidence type="ECO:0000313" key="14">
    <source>
        <dbReference type="EMBL" id="KAK3391492.1"/>
    </source>
</evidence>
<dbReference type="InterPro" id="IPR016181">
    <property type="entry name" value="Acyl_CoA_acyltransferase"/>
</dbReference>
<evidence type="ECO:0000256" key="5">
    <source>
        <dbReference type="ARBA" id="ARBA00015043"/>
    </source>
</evidence>
<dbReference type="InterPro" id="IPR039949">
    <property type="entry name" value="NAA40"/>
</dbReference>
<evidence type="ECO:0000256" key="10">
    <source>
        <dbReference type="ARBA" id="ARBA00047821"/>
    </source>
</evidence>